<dbReference type="Pfam" id="PF00808">
    <property type="entry name" value="CBFD_NFYB_HMF"/>
    <property type="match status" value="1"/>
</dbReference>
<dbReference type="AlphaFoldDB" id="A0ABD5S621"/>
<dbReference type="InterPro" id="IPR009072">
    <property type="entry name" value="Histone-fold"/>
</dbReference>
<evidence type="ECO:0000313" key="3">
    <source>
        <dbReference type="Proteomes" id="UP001596328"/>
    </source>
</evidence>
<proteinExistence type="predicted"/>
<dbReference type="Proteomes" id="UP001596328">
    <property type="component" value="Unassembled WGS sequence"/>
</dbReference>
<sequence length="50" mass="5318">MSVELPFAPVDAIIRRNAGELRVSADAAEELARRIQSHGATLAETAADRA</sequence>
<gene>
    <name evidence="2" type="ORF">ACFQE1_22095</name>
</gene>
<organism evidence="2 3">
    <name type="scientific">Halobium palmae</name>
    <dbReference type="NCBI Taxonomy" id="1776492"/>
    <lineage>
        <taxon>Archaea</taxon>
        <taxon>Methanobacteriati</taxon>
        <taxon>Methanobacteriota</taxon>
        <taxon>Stenosarchaea group</taxon>
        <taxon>Halobacteria</taxon>
        <taxon>Halobacteriales</taxon>
        <taxon>Haloferacaceae</taxon>
        <taxon>Halobium</taxon>
    </lineage>
</organism>
<accession>A0ABD5S621</accession>
<keyword evidence="3" id="KW-1185">Reference proteome</keyword>
<comment type="caution">
    <text evidence="2">The sequence shown here is derived from an EMBL/GenBank/DDBJ whole genome shotgun (WGS) entry which is preliminary data.</text>
</comment>
<reference evidence="2 3" key="1">
    <citation type="journal article" date="2019" name="Int. J. Syst. Evol. Microbiol.">
        <title>The Global Catalogue of Microorganisms (GCM) 10K type strain sequencing project: providing services to taxonomists for standard genome sequencing and annotation.</title>
        <authorList>
            <consortium name="The Broad Institute Genomics Platform"/>
            <consortium name="The Broad Institute Genome Sequencing Center for Infectious Disease"/>
            <person name="Wu L."/>
            <person name="Ma J."/>
        </authorList>
    </citation>
    <scope>NUCLEOTIDE SEQUENCE [LARGE SCALE GENOMIC DNA]</scope>
    <source>
        <strain evidence="2 3">NBRC 111368</strain>
    </source>
</reference>
<dbReference type="InterPro" id="IPR003958">
    <property type="entry name" value="CBFA_NFYB_domain"/>
</dbReference>
<evidence type="ECO:0000313" key="2">
    <source>
        <dbReference type="EMBL" id="MFC6727021.1"/>
    </source>
</evidence>
<dbReference type="Gene3D" id="1.10.20.10">
    <property type="entry name" value="Histone, subunit A"/>
    <property type="match status" value="1"/>
</dbReference>
<dbReference type="SUPFAM" id="SSF47113">
    <property type="entry name" value="Histone-fold"/>
    <property type="match status" value="1"/>
</dbReference>
<dbReference type="EMBL" id="JBHSWU010001605">
    <property type="protein sequence ID" value="MFC6727021.1"/>
    <property type="molecule type" value="Genomic_DNA"/>
</dbReference>
<feature type="non-terminal residue" evidence="2">
    <location>
        <position position="50"/>
    </location>
</feature>
<protein>
    <submittedName>
        <fullName evidence="2">Histone-like protein</fullName>
    </submittedName>
</protein>
<feature type="domain" description="Transcription factor CBF/NF-Y/archaeal histone" evidence="1">
    <location>
        <begin position="4"/>
        <end position="49"/>
    </location>
</feature>
<name>A0ABD5S621_9EURY</name>
<evidence type="ECO:0000259" key="1">
    <source>
        <dbReference type="Pfam" id="PF00808"/>
    </source>
</evidence>